<evidence type="ECO:0000259" key="5">
    <source>
        <dbReference type="Pfam" id="PF25597"/>
    </source>
</evidence>
<dbReference type="InterPro" id="IPR057670">
    <property type="entry name" value="SH3_retrovirus"/>
</dbReference>
<dbReference type="PANTHER" id="PTHR42648:SF32">
    <property type="entry name" value="RIBONUCLEASE H-LIKE DOMAIN, GAG-PRE-INTEGRASE DOMAIN PROTEIN-RELATED"/>
    <property type="match status" value="1"/>
</dbReference>
<proteinExistence type="predicted"/>
<feature type="compositionally biased region" description="Polar residues" evidence="3">
    <location>
        <begin position="885"/>
        <end position="897"/>
    </location>
</feature>
<feature type="region of interest" description="Disordered" evidence="3">
    <location>
        <begin position="1022"/>
        <end position="1041"/>
    </location>
</feature>
<protein>
    <submittedName>
        <fullName evidence="6">Retrovirus-related Pol polyprotein from transposon TNT 1-94</fullName>
    </submittedName>
</protein>
<dbReference type="InterPro" id="IPR013103">
    <property type="entry name" value="RVT_2"/>
</dbReference>
<dbReference type="GO" id="GO:0046872">
    <property type="term" value="F:metal ion binding"/>
    <property type="evidence" value="ECO:0007669"/>
    <property type="project" value="UniProtKB-KW"/>
</dbReference>
<dbReference type="InterPro" id="IPR036397">
    <property type="entry name" value="RNaseH_sf"/>
</dbReference>
<name>A0A699GR29_TANCI</name>
<accession>A0A699GR29</accession>
<dbReference type="SUPFAM" id="SSF56672">
    <property type="entry name" value="DNA/RNA polymerases"/>
    <property type="match status" value="1"/>
</dbReference>
<dbReference type="GO" id="GO:0016787">
    <property type="term" value="F:hydrolase activity"/>
    <property type="evidence" value="ECO:0007669"/>
    <property type="project" value="UniProtKB-KW"/>
</dbReference>
<feature type="region of interest" description="Disordered" evidence="3">
    <location>
        <begin position="873"/>
        <end position="921"/>
    </location>
</feature>
<evidence type="ECO:0000313" key="6">
    <source>
        <dbReference type="EMBL" id="GEV57253.1"/>
    </source>
</evidence>
<dbReference type="InterPro" id="IPR043502">
    <property type="entry name" value="DNA/RNA_pol_sf"/>
</dbReference>
<evidence type="ECO:0000256" key="2">
    <source>
        <dbReference type="ARBA" id="ARBA00022801"/>
    </source>
</evidence>
<organism evidence="6">
    <name type="scientific">Tanacetum cinerariifolium</name>
    <name type="common">Dalmatian daisy</name>
    <name type="synonym">Chrysanthemum cinerariifolium</name>
    <dbReference type="NCBI Taxonomy" id="118510"/>
    <lineage>
        <taxon>Eukaryota</taxon>
        <taxon>Viridiplantae</taxon>
        <taxon>Streptophyta</taxon>
        <taxon>Embryophyta</taxon>
        <taxon>Tracheophyta</taxon>
        <taxon>Spermatophyta</taxon>
        <taxon>Magnoliopsida</taxon>
        <taxon>eudicotyledons</taxon>
        <taxon>Gunneridae</taxon>
        <taxon>Pentapetalae</taxon>
        <taxon>asterids</taxon>
        <taxon>campanulids</taxon>
        <taxon>Asterales</taxon>
        <taxon>Asteraceae</taxon>
        <taxon>Asteroideae</taxon>
        <taxon>Anthemideae</taxon>
        <taxon>Anthemidinae</taxon>
        <taxon>Tanacetum</taxon>
    </lineage>
</organism>
<dbReference type="PANTHER" id="PTHR42648">
    <property type="entry name" value="TRANSPOSASE, PUTATIVE-RELATED"/>
    <property type="match status" value="1"/>
</dbReference>
<evidence type="ECO:0000256" key="3">
    <source>
        <dbReference type="SAM" id="MobiDB-lite"/>
    </source>
</evidence>
<dbReference type="Gene3D" id="3.30.420.10">
    <property type="entry name" value="Ribonuclease H-like superfamily/Ribonuclease H"/>
    <property type="match status" value="1"/>
</dbReference>
<dbReference type="SUPFAM" id="SSF53098">
    <property type="entry name" value="Ribonuclease H-like"/>
    <property type="match status" value="1"/>
</dbReference>
<feature type="compositionally biased region" description="Polar residues" evidence="3">
    <location>
        <begin position="907"/>
        <end position="918"/>
    </location>
</feature>
<gene>
    <name evidence="6" type="ORF">Tci_129230</name>
</gene>
<dbReference type="AlphaFoldDB" id="A0A699GR29"/>
<feature type="domain" description="Retroviral polymerase SH3-like" evidence="5">
    <location>
        <begin position="338"/>
        <end position="393"/>
    </location>
</feature>
<sequence length="1068" mass="121600">MLVFEQGPCYNHNFGYDQPLYYSLSQPQQCYCYEVCEGPHYSSKCQNRNSFFYKSNSYNNVDSSSFDQPLQYPIDHPPLHEMSLHELSMMMNLGTPTPEPLVNSFVYKESDDDIEVTPAYTPPLPFLATMEPGDTFLMGDEVISTILVRDIDKFIKSSVDDLVSILRESEVTSDSNLECSMPLDSLPSTRLDVFQERKVDIDLPFGEHLDTLLTRDKEIDFNPRDIETNDFIHVPRVFDEPLDLKPPGLSMGTLDAATIVARTPQQNRVDEMRNRTLIEAAKTMLADFKLPTTFWAEAINTTCYVQNRVLLVKPHNKTPYELFHDRTQTLGFMRSFRCPVTILNTIDHLGKFDGKADEGFFVRYSLNSKAFRAFNSRKMIVEENLHIRFSENTPNVVASRPDWLFDINALTRTMNYEPIIAGTQSNGVADTKASDNADPKSSHDDESKPSSNDGKKVDEDPRKENECNDQEKEDNVNNTSNVNTVSLIVNAAGTNEDNEIPFDLNMPAMEDVSIFNFLNDDEDDGRTQKVDLPNGKKTIGTKWVFKNKKDERGIMIRNKTRLVAQRYTQEEGIDYDEVFTPVARIEAIRLFLAYASFKDFMVYQMDVKSAFLYGKIVEEVYVCQPPGFKDPNFLDRVYKVKKALYGLHEAPRAWHKGDILLVQVYVDDNIFGSTKKELCNAFERLTHKKFQMSSMGELTFFLGLQKSRRQAHLWKLKSLYSRMKMVKKWMFILGACARYQVNLKVSHLHAMKKNLESNGFEQIVDFLNAHPIRYALTVNPTIYIYCIEQFWSTAVPKTINGKAQLHACVDGKKIIITEASSRKDLQLIDEEGVDCLPDSIIFKQLALMGVGKGFSGRVTPLFPTMVVQSELGKGSAMPTDPYHTTILQSSSSQPQNTHKPRKPIRKATQTKTSQSNEIASLKRRVKKLEKKNKSRTCKMKRLYKDSLSARVESSRDKESLGEDASKQGRIEAIEADEDITLVNVQDDAEMFAVNDLAQALEALKTLKPKVKGIFIQEQEEPGKSTTTAIIPKQQSQDKGKGIMIEEPMNPKKKDQIRLDEEAAKRLQA</sequence>
<feature type="compositionally biased region" description="Polar residues" evidence="3">
    <location>
        <begin position="1023"/>
        <end position="1034"/>
    </location>
</feature>
<keyword evidence="2" id="KW-0378">Hydrolase</keyword>
<keyword evidence="1" id="KW-0479">Metal-binding</keyword>
<comment type="caution">
    <text evidence="6">The sequence shown here is derived from an EMBL/GenBank/DDBJ whole genome shotgun (WGS) entry which is preliminary data.</text>
</comment>
<dbReference type="EMBL" id="BKCJ010027478">
    <property type="protein sequence ID" value="GEV57253.1"/>
    <property type="molecule type" value="Genomic_DNA"/>
</dbReference>
<feature type="domain" description="Reverse transcriptase Ty1/copia-type" evidence="4">
    <location>
        <begin position="530"/>
        <end position="656"/>
    </location>
</feature>
<feature type="region of interest" description="Disordered" evidence="3">
    <location>
        <begin position="426"/>
        <end position="481"/>
    </location>
</feature>
<dbReference type="Pfam" id="PF07727">
    <property type="entry name" value="RVT_2"/>
    <property type="match status" value="1"/>
</dbReference>
<dbReference type="Pfam" id="PF25597">
    <property type="entry name" value="SH3_retrovirus"/>
    <property type="match status" value="1"/>
</dbReference>
<reference evidence="6" key="1">
    <citation type="journal article" date="2019" name="Sci. Rep.">
        <title>Draft genome of Tanacetum cinerariifolium, the natural source of mosquito coil.</title>
        <authorList>
            <person name="Yamashiro T."/>
            <person name="Shiraishi A."/>
            <person name="Satake H."/>
            <person name="Nakayama K."/>
        </authorList>
    </citation>
    <scope>NUCLEOTIDE SEQUENCE</scope>
</reference>
<dbReference type="InterPro" id="IPR039537">
    <property type="entry name" value="Retrotran_Ty1/copia-like"/>
</dbReference>
<dbReference type="InterPro" id="IPR012337">
    <property type="entry name" value="RNaseH-like_sf"/>
</dbReference>
<evidence type="ECO:0000259" key="4">
    <source>
        <dbReference type="Pfam" id="PF07727"/>
    </source>
</evidence>
<evidence type="ECO:0000256" key="1">
    <source>
        <dbReference type="ARBA" id="ARBA00022723"/>
    </source>
</evidence>
<dbReference type="GO" id="GO:0003676">
    <property type="term" value="F:nucleic acid binding"/>
    <property type="evidence" value="ECO:0007669"/>
    <property type="project" value="InterPro"/>
</dbReference>
<feature type="compositionally biased region" description="Basic and acidic residues" evidence="3">
    <location>
        <begin position="432"/>
        <end position="475"/>
    </location>
</feature>